<evidence type="ECO:0000256" key="1">
    <source>
        <dbReference type="SAM" id="MobiDB-lite"/>
    </source>
</evidence>
<dbReference type="Proteomes" id="UP000278962">
    <property type="component" value="Unassembled WGS sequence"/>
</dbReference>
<feature type="compositionally biased region" description="Low complexity" evidence="1">
    <location>
        <begin position="142"/>
        <end position="155"/>
    </location>
</feature>
<reference evidence="2 3" key="1">
    <citation type="submission" date="2018-10" db="EMBL/GenBank/DDBJ databases">
        <title>Genomic Encyclopedia of Archaeal and Bacterial Type Strains, Phase II (KMG-II): from individual species to whole genera.</title>
        <authorList>
            <person name="Goeker M."/>
        </authorList>
    </citation>
    <scope>NUCLEOTIDE SEQUENCE [LARGE SCALE GENOMIC DNA]</scope>
    <source>
        <strain evidence="2 3">DSM 14954</strain>
    </source>
</reference>
<sequence>MPPVTRWIVLAVLAAVGATLLITWPEVKEETGPQKAASLYGFRCKAPCAYGPSYVAYRASKLFATDVKPGAWEDKPLNPTPSIGAIADFGDGHVAFVEDVLSSGAIEISELSERTLTRRTVTLDDGWPRGFRLVGARPAPGPDDGTPPTGDLSDI</sequence>
<feature type="region of interest" description="Disordered" evidence="1">
    <location>
        <begin position="132"/>
        <end position="155"/>
    </location>
</feature>
<evidence type="ECO:0000313" key="2">
    <source>
        <dbReference type="EMBL" id="RKQ87710.1"/>
    </source>
</evidence>
<proteinExistence type="predicted"/>
<protein>
    <recommendedName>
        <fullName evidence="4">CHAP domain-containing protein</fullName>
    </recommendedName>
</protein>
<dbReference type="Gene3D" id="3.90.1720.10">
    <property type="entry name" value="endopeptidase domain like (from Nostoc punctiforme)"/>
    <property type="match status" value="1"/>
</dbReference>
<organism evidence="2 3">
    <name type="scientific">Solirubrobacter pauli</name>
    <dbReference type="NCBI Taxonomy" id="166793"/>
    <lineage>
        <taxon>Bacteria</taxon>
        <taxon>Bacillati</taxon>
        <taxon>Actinomycetota</taxon>
        <taxon>Thermoleophilia</taxon>
        <taxon>Solirubrobacterales</taxon>
        <taxon>Solirubrobacteraceae</taxon>
        <taxon>Solirubrobacter</taxon>
    </lineage>
</organism>
<keyword evidence="3" id="KW-1185">Reference proteome</keyword>
<gene>
    <name evidence="2" type="ORF">C8N24_5738</name>
</gene>
<name>A0A660L816_9ACTN</name>
<accession>A0A660L816</accession>
<dbReference type="AlphaFoldDB" id="A0A660L816"/>
<evidence type="ECO:0008006" key="4">
    <source>
        <dbReference type="Google" id="ProtNLM"/>
    </source>
</evidence>
<comment type="caution">
    <text evidence="2">The sequence shown here is derived from an EMBL/GenBank/DDBJ whole genome shotgun (WGS) entry which is preliminary data.</text>
</comment>
<evidence type="ECO:0000313" key="3">
    <source>
        <dbReference type="Proteomes" id="UP000278962"/>
    </source>
</evidence>
<dbReference type="EMBL" id="RBIL01000002">
    <property type="protein sequence ID" value="RKQ87710.1"/>
    <property type="molecule type" value="Genomic_DNA"/>
</dbReference>